<dbReference type="AlphaFoldDB" id="A0A1L7I8G5"/>
<dbReference type="Proteomes" id="UP000186230">
    <property type="component" value="Chromosome"/>
</dbReference>
<evidence type="ECO:0000313" key="1">
    <source>
        <dbReference type="EMBL" id="APU69402.1"/>
    </source>
</evidence>
<dbReference type="KEGG" id="gfl:GRFL_2678"/>
<evidence type="ECO:0000313" key="2">
    <source>
        <dbReference type="Proteomes" id="UP000186230"/>
    </source>
</evidence>
<name>A0A1L7I8G5_9FLAO</name>
<proteinExistence type="predicted"/>
<organism evidence="1 2">
    <name type="scientific">Christiangramia flava JLT2011</name>
    <dbReference type="NCBI Taxonomy" id="1229726"/>
    <lineage>
        <taxon>Bacteria</taxon>
        <taxon>Pseudomonadati</taxon>
        <taxon>Bacteroidota</taxon>
        <taxon>Flavobacteriia</taxon>
        <taxon>Flavobacteriales</taxon>
        <taxon>Flavobacteriaceae</taxon>
        <taxon>Christiangramia</taxon>
    </lineage>
</organism>
<accession>A0A1L7I8G5</accession>
<protein>
    <submittedName>
        <fullName evidence="1">Uncharacterized protein</fullName>
    </submittedName>
</protein>
<sequence>MDSFLEYFFHKSKNQLAPEGLSRIFFKLSIGNQKNFEILQIFNGIDGKLLELYKSHLGVYMSKAVDNLYIRDVQEQWIN</sequence>
<keyword evidence="2" id="KW-1185">Reference proteome</keyword>
<reference evidence="1 2" key="1">
    <citation type="submission" date="2016-07" db="EMBL/GenBank/DDBJ databases">
        <title>Multi-omics approach to identify versatile polysaccharide utilization systems of a marine flavobacterium Gramella flava.</title>
        <authorList>
            <person name="Tang K."/>
        </authorList>
    </citation>
    <scope>NUCLEOTIDE SEQUENCE [LARGE SCALE GENOMIC DNA]</scope>
    <source>
        <strain evidence="1 2">JLT2011</strain>
    </source>
</reference>
<dbReference type="EMBL" id="CP016359">
    <property type="protein sequence ID" value="APU69402.1"/>
    <property type="molecule type" value="Genomic_DNA"/>
</dbReference>
<gene>
    <name evidence="1" type="ORF">GRFL_2678</name>
</gene>